<name>A0AAN1MR83_9BURK</name>
<dbReference type="PANTHER" id="PTHR36443">
    <property type="entry name" value="BSR5223 PROTEIN"/>
    <property type="match status" value="1"/>
</dbReference>
<dbReference type="InterPro" id="IPR021320">
    <property type="entry name" value="DUF2905"/>
</dbReference>
<evidence type="ECO:0000256" key="1">
    <source>
        <dbReference type="SAM" id="Phobius"/>
    </source>
</evidence>
<dbReference type="KEGG" id="phs:C2L64_51325"/>
<feature type="transmembrane region" description="Helical" evidence="1">
    <location>
        <begin position="24"/>
        <end position="45"/>
    </location>
</feature>
<keyword evidence="1" id="KW-1133">Transmembrane helix</keyword>
<protein>
    <submittedName>
        <fullName evidence="2">DUF2905 domain-containing protein</fullName>
    </submittedName>
</protein>
<dbReference type="PANTHER" id="PTHR36443:SF1">
    <property type="entry name" value="BSR5223 PROTEIN"/>
    <property type="match status" value="1"/>
</dbReference>
<dbReference type="RefSeq" id="WP_090837564.1">
    <property type="nucleotide sequence ID" value="NZ_CADFGJ010000014.1"/>
</dbReference>
<keyword evidence="1" id="KW-0472">Membrane</keyword>
<evidence type="ECO:0000313" key="3">
    <source>
        <dbReference type="Proteomes" id="UP000236649"/>
    </source>
</evidence>
<sequence length="47" mass="5161">MILIAAGLGRLPGDINVVRPGFSFHLPSVTCIVISVVLSILLWLFRR</sequence>
<organism evidence="2 3">
    <name type="scientific">Paraburkholderia hospita</name>
    <dbReference type="NCBI Taxonomy" id="169430"/>
    <lineage>
        <taxon>Bacteria</taxon>
        <taxon>Pseudomonadati</taxon>
        <taxon>Pseudomonadota</taxon>
        <taxon>Betaproteobacteria</taxon>
        <taxon>Burkholderiales</taxon>
        <taxon>Burkholderiaceae</taxon>
        <taxon>Paraburkholderia</taxon>
    </lineage>
</organism>
<dbReference type="AlphaFoldDB" id="A0AAN1MR83"/>
<dbReference type="Proteomes" id="UP000236649">
    <property type="component" value="Chromosome 5"/>
</dbReference>
<accession>A0AAN1MR83</accession>
<proteinExistence type="predicted"/>
<reference evidence="2 3" key="1">
    <citation type="submission" date="2018-01" db="EMBL/GenBank/DDBJ databases">
        <title>Species boundaries and ecological features among Paraburkholderia terrae DSMZ17804T, P. hospita DSMZ17164T and P. caribensis DSMZ13236T.</title>
        <authorList>
            <person name="Pratama A.A."/>
        </authorList>
    </citation>
    <scope>NUCLEOTIDE SEQUENCE [LARGE SCALE GENOMIC DNA]</scope>
    <source>
        <strain evidence="2 3">DSM 17164</strain>
    </source>
</reference>
<keyword evidence="1" id="KW-0812">Transmembrane</keyword>
<evidence type="ECO:0000313" key="2">
    <source>
        <dbReference type="EMBL" id="AUT76553.1"/>
    </source>
</evidence>
<gene>
    <name evidence="2" type="ORF">C2L64_51325</name>
</gene>
<dbReference type="EMBL" id="CP026109">
    <property type="protein sequence ID" value="AUT76553.1"/>
    <property type="molecule type" value="Genomic_DNA"/>
</dbReference>
<dbReference type="Pfam" id="PF11146">
    <property type="entry name" value="DUF2905"/>
    <property type="match status" value="1"/>
</dbReference>